<dbReference type="Pfam" id="PF14541">
    <property type="entry name" value="TAXi_C"/>
    <property type="match status" value="1"/>
</dbReference>
<feature type="domain" description="Peptidase A1" evidence="6">
    <location>
        <begin position="7"/>
        <end position="334"/>
    </location>
</feature>
<keyword evidence="2 7" id="KW-0645">Protease</keyword>
<dbReference type="FunFam" id="2.40.70.10:FF:000033">
    <property type="entry name" value="Aspartyl protease family protein"/>
    <property type="match status" value="1"/>
</dbReference>
<dbReference type="InterPro" id="IPR051708">
    <property type="entry name" value="Plant_Aspart_Prot_A1"/>
</dbReference>
<dbReference type="PANTHER" id="PTHR47967">
    <property type="entry name" value="OS07G0603500 PROTEIN-RELATED"/>
    <property type="match status" value="1"/>
</dbReference>
<organism evidence="7 8">
    <name type="scientific">Handroanthus impetiginosus</name>
    <dbReference type="NCBI Taxonomy" id="429701"/>
    <lineage>
        <taxon>Eukaryota</taxon>
        <taxon>Viridiplantae</taxon>
        <taxon>Streptophyta</taxon>
        <taxon>Embryophyta</taxon>
        <taxon>Tracheophyta</taxon>
        <taxon>Spermatophyta</taxon>
        <taxon>Magnoliopsida</taxon>
        <taxon>eudicotyledons</taxon>
        <taxon>Gunneridae</taxon>
        <taxon>Pentapetalae</taxon>
        <taxon>asterids</taxon>
        <taxon>lamiids</taxon>
        <taxon>Lamiales</taxon>
        <taxon>Bignoniaceae</taxon>
        <taxon>Crescentiina</taxon>
        <taxon>Tabebuia alliance</taxon>
        <taxon>Handroanthus</taxon>
    </lineage>
</organism>
<comment type="caution">
    <text evidence="7">The sequence shown here is derived from an EMBL/GenBank/DDBJ whole genome shotgun (WGS) entry which is preliminary data.</text>
</comment>
<dbReference type="GO" id="GO:0006508">
    <property type="term" value="P:proteolysis"/>
    <property type="evidence" value="ECO:0007669"/>
    <property type="project" value="UniProtKB-KW"/>
</dbReference>
<dbReference type="AlphaFoldDB" id="A0A2G9H306"/>
<evidence type="ECO:0000256" key="3">
    <source>
        <dbReference type="ARBA" id="ARBA00022750"/>
    </source>
</evidence>
<dbReference type="GO" id="GO:0005576">
    <property type="term" value="C:extracellular region"/>
    <property type="evidence" value="ECO:0007669"/>
    <property type="project" value="TreeGrafter"/>
</dbReference>
<dbReference type="InterPro" id="IPR032799">
    <property type="entry name" value="TAXi_C"/>
</dbReference>
<evidence type="ECO:0000256" key="4">
    <source>
        <dbReference type="ARBA" id="ARBA00022801"/>
    </source>
</evidence>
<keyword evidence="3" id="KW-0064">Aspartyl protease</keyword>
<dbReference type="Pfam" id="PF14543">
    <property type="entry name" value="TAXi_N"/>
    <property type="match status" value="1"/>
</dbReference>
<dbReference type="InterPro" id="IPR033121">
    <property type="entry name" value="PEPTIDASE_A1"/>
</dbReference>
<dbReference type="EC" id="3.4.23.12" evidence="7"/>
<reference evidence="8" key="1">
    <citation type="journal article" date="2018" name="Gigascience">
        <title>Genome assembly of the Pink Ipe (Handroanthus impetiginosus, Bignoniaceae), a highly valued, ecologically keystone Neotropical timber forest tree.</title>
        <authorList>
            <person name="Silva-Junior O.B."/>
            <person name="Grattapaglia D."/>
            <person name="Novaes E."/>
            <person name="Collevatti R.G."/>
        </authorList>
    </citation>
    <scope>NUCLEOTIDE SEQUENCE [LARGE SCALE GENOMIC DNA]</scope>
    <source>
        <strain evidence="8">cv. UFG-1</strain>
    </source>
</reference>
<evidence type="ECO:0000259" key="6">
    <source>
        <dbReference type="PROSITE" id="PS51767"/>
    </source>
</evidence>
<keyword evidence="4 7" id="KW-0378">Hydrolase</keyword>
<dbReference type="InterPro" id="IPR034161">
    <property type="entry name" value="Pepsin-like_plant"/>
</dbReference>
<comment type="similarity">
    <text evidence="1">Belongs to the peptidase A1 family.</text>
</comment>
<dbReference type="EMBL" id="NKXS01002829">
    <property type="protein sequence ID" value="PIN11914.1"/>
    <property type="molecule type" value="Genomic_DNA"/>
</dbReference>
<dbReference type="Gene3D" id="2.40.70.10">
    <property type="entry name" value="Acid Proteases"/>
    <property type="match status" value="2"/>
</dbReference>
<sequence>MEDGTVFLVNISIGEPPVPQLMAMDTGSSLIWVHCTHCERCKIVFDPKKSSTYRKLSPDSPQCVNLAYNHQERDFQCLYEIRYQDLSTSRGLLALDKFTFLTSTGGTVEVPDVMFGCALNTHGSVRDLNGILGLEAPNKYYFAARVGNKFSYCIGNISDTQYMYNQLILGDEAILQGDSTPMQTKENHYVLTLEGISVGEKQLTINQDDFHYNVAIDSGTTQTLLVKSAYEPLVTEVKNLLNGMLQPIRLRNAGDQLCYLGNMERDLKGFPIVTLHLADGADINLDVEAMFQRTIDGSAFCMAVVESSENLLGIRAQQYYNVGFDLDAMRVSFQRIDCELLED</sequence>
<keyword evidence="5" id="KW-0325">Glycoprotein</keyword>
<protein>
    <submittedName>
        <fullName evidence="7">Aspartyl protease</fullName>
        <ecNumber evidence="7">3.4.23.12</ecNumber>
    </submittedName>
</protein>
<dbReference type="OrthoDB" id="2747330at2759"/>
<dbReference type="InterPro" id="IPR021109">
    <property type="entry name" value="Peptidase_aspartic_dom_sf"/>
</dbReference>
<name>A0A2G9H306_9LAMI</name>
<dbReference type="InterPro" id="IPR032861">
    <property type="entry name" value="TAXi_N"/>
</dbReference>
<dbReference type="SUPFAM" id="SSF50630">
    <property type="entry name" value="Acid proteases"/>
    <property type="match status" value="1"/>
</dbReference>
<evidence type="ECO:0000256" key="2">
    <source>
        <dbReference type="ARBA" id="ARBA00022670"/>
    </source>
</evidence>
<gene>
    <name evidence="7" type="ORF">CDL12_15481</name>
</gene>
<dbReference type="STRING" id="429701.A0A2G9H306"/>
<evidence type="ECO:0000256" key="1">
    <source>
        <dbReference type="ARBA" id="ARBA00007447"/>
    </source>
</evidence>
<dbReference type="CDD" id="cd05476">
    <property type="entry name" value="pepsin_A_like_plant"/>
    <property type="match status" value="1"/>
</dbReference>
<proteinExistence type="inferred from homology"/>
<dbReference type="Proteomes" id="UP000231279">
    <property type="component" value="Unassembled WGS sequence"/>
</dbReference>
<dbReference type="GO" id="GO:0004190">
    <property type="term" value="F:aspartic-type endopeptidase activity"/>
    <property type="evidence" value="ECO:0007669"/>
    <property type="project" value="UniProtKB-KW"/>
</dbReference>
<evidence type="ECO:0000313" key="8">
    <source>
        <dbReference type="Proteomes" id="UP000231279"/>
    </source>
</evidence>
<accession>A0A2G9H306</accession>
<evidence type="ECO:0000313" key="7">
    <source>
        <dbReference type="EMBL" id="PIN11914.1"/>
    </source>
</evidence>
<dbReference type="PROSITE" id="PS51767">
    <property type="entry name" value="PEPTIDASE_A1"/>
    <property type="match status" value="1"/>
</dbReference>
<evidence type="ECO:0000256" key="5">
    <source>
        <dbReference type="ARBA" id="ARBA00023180"/>
    </source>
</evidence>
<keyword evidence="8" id="KW-1185">Reference proteome</keyword>
<dbReference type="PANTHER" id="PTHR47967:SF14">
    <property type="entry name" value="EUKARYOTIC ASPARTYL PROTEASE FAMILY PROTEIN"/>
    <property type="match status" value="1"/>
</dbReference>